<evidence type="ECO:0000256" key="2">
    <source>
        <dbReference type="SAM" id="Phobius"/>
    </source>
</evidence>
<accession>A0A7Y4NFF5</accession>
<dbReference type="AlphaFoldDB" id="A0A7Y4NFF5"/>
<dbReference type="Proteomes" id="UP000528460">
    <property type="component" value="Unassembled WGS sequence"/>
</dbReference>
<protein>
    <submittedName>
        <fullName evidence="3">Uncharacterized protein</fullName>
    </submittedName>
</protein>
<evidence type="ECO:0000256" key="1">
    <source>
        <dbReference type="SAM" id="MobiDB-lite"/>
    </source>
</evidence>
<dbReference type="RefSeq" id="WP_171418011.1">
    <property type="nucleotide sequence ID" value="NZ_JABFJW010000192.1"/>
</dbReference>
<keyword evidence="2" id="KW-0812">Transmembrane</keyword>
<evidence type="ECO:0000313" key="3">
    <source>
        <dbReference type="EMBL" id="NOK11934.1"/>
    </source>
</evidence>
<organism evidence="3 4">
    <name type="scientific">Corallococcus exercitus</name>
    <dbReference type="NCBI Taxonomy" id="2316736"/>
    <lineage>
        <taxon>Bacteria</taxon>
        <taxon>Pseudomonadati</taxon>
        <taxon>Myxococcota</taxon>
        <taxon>Myxococcia</taxon>
        <taxon>Myxococcales</taxon>
        <taxon>Cystobacterineae</taxon>
        <taxon>Myxococcaceae</taxon>
        <taxon>Corallococcus</taxon>
    </lineage>
</organism>
<sequence length="281" mass="30271">MSERRPEDDTLDAASVERLRTALREDDAQGEPVDADRVWLAVTNALPAEERREIVEKVAADPAWAQAWRLAKAMSQAAAEAERAPAVAGVEAKALSQAEQAPTAAGAEERERKAPAAAGGDASATGGEAPAKVVPLSARREPARRVWQGRPAWAAMAAMLVVLVGTVVVLRQQQAGEDPNRIRGGAAEAITSLVPEATALPREQFMLRWSGVPQAVSWSVQVSSEDLKLFHRAERLASREYTVPADVLAELPAGSRILWQVEARLPDGSVQRSNTFVNRLR</sequence>
<gene>
    <name evidence="3" type="ORF">HNS30_23115</name>
</gene>
<dbReference type="EMBL" id="JABFJW010000192">
    <property type="protein sequence ID" value="NOK11934.1"/>
    <property type="molecule type" value="Genomic_DNA"/>
</dbReference>
<proteinExistence type="predicted"/>
<evidence type="ECO:0000313" key="4">
    <source>
        <dbReference type="Proteomes" id="UP000528460"/>
    </source>
</evidence>
<comment type="caution">
    <text evidence="3">The sequence shown here is derived from an EMBL/GenBank/DDBJ whole genome shotgun (WGS) entry which is preliminary data.</text>
</comment>
<name>A0A7Y4NFF5_9BACT</name>
<feature type="compositionally biased region" description="Low complexity" evidence="1">
    <location>
        <begin position="115"/>
        <end position="129"/>
    </location>
</feature>
<reference evidence="3 4" key="1">
    <citation type="submission" date="2020-05" db="EMBL/GenBank/DDBJ databases">
        <authorList>
            <person name="Whitworth D."/>
        </authorList>
    </citation>
    <scope>NUCLEOTIDE SEQUENCE [LARGE SCALE GENOMIC DNA]</scope>
    <source>
        <strain evidence="3 4">CA046A</strain>
    </source>
</reference>
<feature type="transmembrane region" description="Helical" evidence="2">
    <location>
        <begin position="152"/>
        <end position="170"/>
    </location>
</feature>
<keyword evidence="2" id="KW-1133">Transmembrane helix</keyword>
<keyword evidence="2" id="KW-0472">Membrane</keyword>
<feature type="region of interest" description="Disordered" evidence="1">
    <location>
        <begin position="98"/>
        <end position="135"/>
    </location>
</feature>